<gene>
    <name evidence="2" type="ORF">Acy02nite_66680</name>
</gene>
<dbReference type="EMBL" id="BOMH01000051">
    <property type="protein sequence ID" value="GID68787.1"/>
    <property type="molecule type" value="Genomic_DNA"/>
</dbReference>
<accession>A0A919IP43</accession>
<organism evidence="2 3">
    <name type="scientific">Actinoplanes cyaneus</name>
    <dbReference type="NCBI Taxonomy" id="52696"/>
    <lineage>
        <taxon>Bacteria</taxon>
        <taxon>Bacillati</taxon>
        <taxon>Actinomycetota</taxon>
        <taxon>Actinomycetes</taxon>
        <taxon>Micromonosporales</taxon>
        <taxon>Micromonosporaceae</taxon>
        <taxon>Actinoplanes</taxon>
    </lineage>
</organism>
<feature type="domain" description="HTH marR-type" evidence="1">
    <location>
        <begin position="3"/>
        <end position="135"/>
    </location>
</feature>
<dbReference type="Proteomes" id="UP000619479">
    <property type="component" value="Unassembled WGS sequence"/>
</dbReference>
<dbReference type="GO" id="GO:0006950">
    <property type="term" value="P:response to stress"/>
    <property type="evidence" value="ECO:0007669"/>
    <property type="project" value="TreeGrafter"/>
</dbReference>
<dbReference type="InterPro" id="IPR039422">
    <property type="entry name" value="MarR/SlyA-like"/>
</dbReference>
<sequence length="135" mass="14577">MARDDLGALAARLGRRLIAMEQPILARHGVSMWAYVVLNGLAGGEVRTQAALATSIGADKTRLIPVLDDLQDRGLITREPDPGDRRARLLGLTGSGRELHRAVQAEIRDAEDRLMAELPASDRDAFLRTLSALAG</sequence>
<dbReference type="PRINTS" id="PR00598">
    <property type="entry name" value="HTHMARR"/>
</dbReference>
<reference evidence="2" key="1">
    <citation type="submission" date="2021-01" db="EMBL/GenBank/DDBJ databases">
        <title>Whole genome shotgun sequence of Actinoplanes cyaneus NBRC 14990.</title>
        <authorList>
            <person name="Komaki H."/>
            <person name="Tamura T."/>
        </authorList>
    </citation>
    <scope>NUCLEOTIDE SEQUENCE</scope>
    <source>
        <strain evidence="2">NBRC 14990</strain>
    </source>
</reference>
<dbReference type="InterPro" id="IPR000835">
    <property type="entry name" value="HTH_MarR-typ"/>
</dbReference>
<dbReference type="AlphaFoldDB" id="A0A919IP43"/>
<dbReference type="Pfam" id="PF12802">
    <property type="entry name" value="MarR_2"/>
    <property type="match status" value="1"/>
</dbReference>
<protein>
    <submittedName>
        <fullName evidence="2">Transcriptional regulator, MarR family protein</fullName>
    </submittedName>
</protein>
<name>A0A919IP43_9ACTN</name>
<dbReference type="SMART" id="SM00347">
    <property type="entry name" value="HTH_MARR"/>
    <property type="match status" value="1"/>
</dbReference>
<dbReference type="PROSITE" id="PS50995">
    <property type="entry name" value="HTH_MARR_2"/>
    <property type="match status" value="1"/>
</dbReference>
<dbReference type="SUPFAM" id="SSF46785">
    <property type="entry name" value="Winged helix' DNA-binding domain"/>
    <property type="match status" value="1"/>
</dbReference>
<evidence type="ECO:0000313" key="2">
    <source>
        <dbReference type="EMBL" id="GID68787.1"/>
    </source>
</evidence>
<evidence type="ECO:0000313" key="3">
    <source>
        <dbReference type="Proteomes" id="UP000619479"/>
    </source>
</evidence>
<dbReference type="Gene3D" id="1.10.10.10">
    <property type="entry name" value="Winged helix-like DNA-binding domain superfamily/Winged helix DNA-binding domain"/>
    <property type="match status" value="1"/>
</dbReference>
<evidence type="ECO:0000259" key="1">
    <source>
        <dbReference type="PROSITE" id="PS50995"/>
    </source>
</evidence>
<dbReference type="PANTHER" id="PTHR33164:SF99">
    <property type="entry name" value="MARR FAMILY REGULATORY PROTEIN"/>
    <property type="match status" value="1"/>
</dbReference>
<dbReference type="GO" id="GO:0003700">
    <property type="term" value="F:DNA-binding transcription factor activity"/>
    <property type="evidence" value="ECO:0007669"/>
    <property type="project" value="InterPro"/>
</dbReference>
<dbReference type="PANTHER" id="PTHR33164">
    <property type="entry name" value="TRANSCRIPTIONAL REGULATOR, MARR FAMILY"/>
    <property type="match status" value="1"/>
</dbReference>
<comment type="caution">
    <text evidence="2">The sequence shown here is derived from an EMBL/GenBank/DDBJ whole genome shotgun (WGS) entry which is preliminary data.</text>
</comment>
<keyword evidence="3" id="KW-1185">Reference proteome</keyword>
<proteinExistence type="predicted"/>
<dbReference type="InterPro" id="IPR036388">
    <property type="entry name" value="WH-like_DNA-bd_sf"/>
</dbReference>
<dbReference type="RefSeq" id="WP_203749382.1">
    <property type="nucleotide sequence ID" value="NZ_BAAAUC010000006.1"/>
</dbReference>
<dbReference type="InterPro" id="IPR036390">
    <property type="entry name" value="WH_DNA-bd_sf"/>
</dbReference>